<keyword evidence="3" id="KW-1185">Reference proteome</keyword>
<dbReference type="Proteomes" id="UP000198367">
    <property type="component" value="Chromosome"/>
</dbReference>
<organism evidence="2 3">
    <name type="scientific">Shewanella bicestrii</name>
    <dbReference type="NCBI Taxonomy" id="2018305"/>
    <lineage>
        <taxon>Bacteria</taxon>
        <taxon>Pseudomonadati</taxon>
        <taxon>Pseudomonadota</taxon>
        <taxon>Gammaproteobacteria</taxon>
        <taxon>Alteromonadales</taxon>
        <taxon>Shewanellaceae</taxon>
        <taxon>Shewanella</taxon>
    </lineage>
</organism>
<dbReference type="AlphaFoldDB" id="A0A220UJD5"/>
<accession>A0A220UJD5</accession>
<evidence type="ECO:0000313" key="2">
    <source>
        <dbReference type="EMBL" id="ASK68016.1"/>
    </source>
</evidence>
<dbReference type="KEGG" id="sbj:CF168_03560"/>
<evidence type="ECO:0000256" key="1">
    <source>
        <dbReference type="ARBA" id="ARBA00023002"/>
    </source>
</evidence>
<protein>
    <submittedName>
        <fullName evidence="2">Uncharacterized protein</fullName>
    </submittedName>
</protein>
<sequence>MAQVYMDVKKELSRKGFVFIPKWNVNQTINELAGNLGSIVKISDYLNHSMISDAQLISPKDKDNALKNQYSGEFGLDAFPLHTDLAHWSQPPNYLMLRCIKGDERVATKILPLDIIKDMLEQHGIRRSVVKSRGRNGCLFPLLFNVNGECFIRWDSYFLEPINENARVIRKLMLTREVWELAIDVYLVNFGDTLILNNHAILHGRSNIPSNFTERKIERIYFN</sequence>
<dbReference type="Gene3D" id="3.60.130.10">
    <property type="entry name" value="Clavaminate synthase-like"/>
    <property type="match status" value="1"/>
</dbReference>
<dbReference type="RefSeq" id="WP_089067005.1">
    <property type="nucleotide sequence ID" value="NZ_CP022358.1"/>
</dbReference>
<dbReference type="SUPFAM" id="SSF51197">
    <property type="entry name" value="Clavaminate synthase-like"/>
    <property type="match status" value="1"/>
</dbReference>
<dbReference type="InterPro" id="IPR042098">
    <property type="entry name" value="TauD-like_sf"/>
</dbReference>
<reference evidence="2 3" key="1">
    <citation type="submission" date="2017-07" db="EMBL/GenBank/DDBJ databases">
        <title>Phenotypical and genomic characterization of a clinical isolate of Shewanella bicestrii sp. nov. producing an extended-spectrum beta-lactamase and a new oxacillinase variant.</title>
        <authorList>
            <person name="Jousset A.B."/>
            <person name="Bonnin R.A."/>
            <person name="Girlich D."/>
            <person name="Dabos L."/>
            <person name="Potron A."/>
            <person name="Dortet L."/>
            <person name="Glaser P."/>
            <person name="Naas T."/>
        </authorList>
    </citation>
    <scope>NUCLEOTIDE SEQUENCE [LARGE SCALE GENOMIC DNA]</scope>
    <source>
        <strain evidence="2 3">JAB-1</strain>
    </source>
</reference>
<proteinExistence type="predicted"/>
<dbReference type="EMBL" id="CP022358">
    <property type="protein sequence ID" value="ASK68016.1"/>
    <property type="molecule type" value="Genomic_DNA"/>
</dbReference>
<name>A0A220UJD5_9GAMM</name>
<keyword evidence="1" id="KW-0560">Oxidoreductase</keyword>
<dbReference type="GO" id="GO:0016706">
    <property type="term" value="F:2-oxoglutarate-dependent dioxygenase activity"/>
    <property type="evidence" value="ECO:0007669"/>
    <property type="project" value="UniProtKB-ARBA"/>
</dbReference>
<evidence type="ECO:0000313" key="3">
    <source>
        <dbReference type="Proteomes" id="UP000198367"/>
    </source>
</evidence>
<gene>
    <name evidence="2" type="ORF">CF168_03560</name>
</gene>